<name>A0A858BRS7_9FIRM</name>
<organism evidence="1 2">
    <name type="scientific">Aminipila butyrica</name>
    <dbReference type="NCBI Taxonomy" id="433296"/>
    <lineage>
        <taxon>Bacteria</taxon>
        <taxon>Bacillati</taxon>
        <taxon>Bacillota</taxon>
        <taxon>Clostridia</taxon>
        <taxon>Peptostreptococcales</taxon>
        <taxon>Anaerovoracaceae</taxon>
        <taxon>Aminipila</taxon>
    </lineage>
</organism>
<evidence type="ECO:0000313" key="1">
    <source>
        <dbReference type="EMBL" id="QIB68267.1"/>
    </source>
</evidence>
<dbReference type="RefSeq" id="WP_163065187.1">
    <property type="nucleotide sequence ID" value="NZ_CP048649.1"/>
</dbReference>
<dbReference type="Proteomes" id="UP000466848">
    <property type="component" value="Chromosome"/>
</dbReference>
<keyword evidence="2" id="KW-1185">Reference proteome</keyword>
<dbReference type="InterPro" id="IPR009660">
    <property type="entry name" value="Phage_A500_Gp15"/>
</dbReference>
<proteinExistence type="predicted"/>
<dbReference type="AlphaFoldDB" id="A0A858BRS7"/>
<gene>
    <name evidence="1" type="ORF">Ami103574_02590</name>
</gene>
<sequence>MISKLPKTLTVAGVEYEIHSDFRPCFNIMQIFERNDLTEPEKLVAMAGVLYDKAPFDYIEEAIVKALWFLDGGDAKHTKKGADYGKLYSWEQDEQFILSAVNLTLGISCRGAEYLHWWDFMAALMDCKECTFTTLIHQRKLKKQGKQQKWDKEWWAENKNIVELDKKSVLTSEEQAQLDKFNSLLG</sequence>
<dbReference type="Pfam" id="PF06854">
    <property type="entry name" value="Phage_Gp15"/>
    <property type="match status" value="1"/>
</dbReference>
<dbReference type="EMBL" id="CP048649">
    <property type="protein sequence ID" value="QIB68267.1"/>
    <property type="molecule type" value="Genomic_DNA"/>
</dbReference>
<accession>A0A858BRS7</accession>
<evidence type="ECO:0008006" key="3">
    <source>
        <dbReference type="Google" id="ProtNLM"/>
    </source>
</evidence>
<dbReference type="KEGG" id="abut:Ami103574_02590"/>
<reference evidence="1 2" key="1">
    <citation type="submission" date="2020-02" db="EMBL/GenBank/DDBJ databases">
        <authorList>
            <person name="Kim Y.B."/>
            <person name="Roh S.W."/>
        </authorList>
    </citation>
    <scope>NUCLEOTIDE SEQUENCE [LARGE SCALE GENOMIC DNA]</scope>
    <source>
        <strain evidence="1 2">DSM 103574</strain>
    </source>
</reference>
<evidence type="ECO:0000313" key="2">
    <source>
        <dbReference type="Proteomes" id="UP000466848"/>
    </source>
</evidence>
<protein>
    <recommendedName>
        <fullName evidence="3">Bacteriophage Gp15 protein</fullName>
    </recommendedName>
</protein>